<dbReference type="InterPro" id="IPR018750">
    <property type="entry name" value="DUF2306_membrane"/>
</dbReference>
<dbReference type="InterPro" id="IPR001279">
    <property type="entry name" value="Metallo-B-lactamas"/>
</dbReference>
<keyword evidence="2" id="KW-1133">Transmembrane helix</keyword>
<accession>A0AA97PNB1</accession>
<keyword evidence="2" id="KW-0812">Transmembrane</keyword>
<dbReference type="AlphaFoldDB" id="A0AA97PNB1"/>
<dbReference type="GO" id="GO:0070290">
    <property type="term" value="F:N-acylphosphatidylethanolamine-specific phospholipase D activity"/>
    <property type="evidence" value="ECO:0007669"/>
    <property type="project" value="TreeGrafter"/>
</dbReference>
<dbReference type="InterPro" id="IPR036866">
    <property type="entry name" value="RibonucZ/Hydroxyglut_hydro"/>
</dbReference>
<protein>
    <submittedName>
        <fullName evidence="4">NAPE-hydrolyzing phospholipase D</fullName>
    </submittedName>
</protein>
<feature type="domain" description="Metallo-beta-lactamase" evidence="3">
    <location>
        <begin position="476"/>
        <end position="708"/>
    </location>
</feature>
<sequence length="864" mass="94901">MDKHVRVGRISINVGAGQARPKDDDRASTRKSTTFTPPDHVTAAALARGGSTEPTRHPQPFNPTDKRVLMHKRLIRPLGFTSGYSFACFVVFAGTLMGFTLARAQFIDIQGVMCSPSTAGGPLRHAAPGECFYFVSGATHERFGIVLHLATVLPASFLACFQLLPVLRARAPAFHRANGYMVILLSLLGVAGGLMITGNAFSGALVTQMGFGFGAAAFLVALGMGWLSMRRMRVDQHRAWMLRAWFYSMLGRDRTLSKYPTCKTFFDGEVPSQHTLVVANMAGEVDNISAALDAAAGAALWVAFVLHAAGVEIYQSAFIHEPEPGRMATCLASRLSRPIVRNIRHHSELKLLLLPRNLQTSSRMSTAYTATVAKASTGAVPDDAAAKSHHVMDKRGNRIKFRNPHPSAGEEHSVVDVFRRMGKARRNGEMEIPSTANHKIRVIEPTFLPSRTASDRLRATWLGHACYYMEYPSGIRVLFDPVFETHCSPLPEFLSSAYRRFTPAPCQVAEIPIIDAVVISHSHYDHLSHPTVKQIAARHPQAHFFVGLGLARWFRSSGIANVTELDWWEDAELRLKAADGSPDATATISCLPSQHASGRGPLDKDTTLWASWAVSSGGRSVWFAGDTGYRKVPELPAGEDDYGPQHASLPRNPDFAKIGALRGPFDLGLIPVGAYKPRWLWSQVHADPFDAVEIFKDARCTRALGKHWGTWHLTSEDVDEPPKLLREALKRSGIAEEECHEKKEGGKSKIKDSQILLHILIHRRHCLSVRIRHTVRLAYASTYSGVPLSSGLVAVDLVVGQVSELPQVPERQNDLFFFAVGRSHAVHDVVELLVRLQVYDLGVGPVHLISGQVTSVFAAVDRES</sequence>
<dbReference type="GO" id="GO:0005737">
    <property type="term" value="C:cytoplasm"/>
    <property type="evidence" value="ECO:0007669"/>
    <property type="project" value="TreeGrafter"/>
</dbReference>
<dbReference type="Proteomes" id="UP000011086">
    <property type="component" value="Unassembled WGS sequence"/>
</dbReference>
<evidence type="ECO:0000256" key="2">
    <source>
        <dbReference type="SAM" id="Phobius"/>
    </source>
</evidence>
<feature type="region of interest" description="Disordered" evidence="1">
    <location>
        <begin position="1"/>
        <end position="37"/>
    </location>
</feature>
<reference evidence="4" key="1">
    <citation type="journal article" date="2012" name="PLoS Genet.">
        <title>Comparative analysis of the genomes of two field isolates of the rice blast fungus Magnaporthe oryzae.</title>
        <authorList>
            <person name="Xue M."/>
            <person name="Yang J."/>
            <person name="Li Z."/>
            <person name="Hu S."/>
            <person name="Yao N."/>
            <person name="Dean R.A."/>
            <person name="Zhao W."/>
            <person name="Shen M."/>
            <person name="Zhang H."/>
            <person name="Li C."/>
            <person name="Liu L."/>
            <person name="Cao L."/>
            <person name="Xu X."/>
            <person name="Xing Y."/>
            <person name="Hsiang T."/>
            <person name="Zhang Z."/>
            <person name="Xu J.R."/>
            <person name="Peng Y.L."/>
        </authorList>
    </citation>
    <scope>NUCLEOTIDE SEQUENCE</scope>
    <source>
        <strain evidence="4">Y34</strain>
    </source>
</reference>
<feature type="transmembrane region" description="Helical" evidence="2">
    <location>
        <begin position="145"/>
        <end position="167"/>
    </location>
</feature>
<evidence type="ECO:0000313" key="4">
    <source>
        <dbReference type="EMBL" id="ELQ40912.1"/>
    </source>
</evidence>
<proteinExistence type="predicted"/>
<dbReference type="SUPFAM" id="SSF56281">
    <property type="entry name" value="Metallo-hydrolase/oxidoreductase"/>
    <property type="match status" value="1"/>
</dbReference>
<dbReference type="GO" id="GO:0070291">
    <property type="term" value="P:N-acylethanolamine metabolic process"/>
    <property type="evidence" value="ECO:0007669"/>
    <property type="project" value="TreeGrafter"/>
</dbReference>
<feature type="transmembrane region" description="Helical" evidence="2">
    <location>
        <begin position="77"/>
        <end position="99"/>
    </location>
</feature>
<keyword evidence="2" id="KW-0472">Membrane</keyword>
<gene>
    <name evidence="4" type="ORF">OOU_Y34scaffold00325g42</name>
</gene>
<organism evidence="4">
    <name type="scientific">Pyricularia oryzae (strain Y34)</name>
    <name type="common">Rice blast fungus</name>
    <name type="synonym">Magnaporthe oryzae</name>
    <dbReference type="NCBI Taxonomy" id="1143189"/>
    <lineage>
        <taxon>Eukaryota</taxon>
        <taxon>Fungi</taxon>
        <taxon>Dikarya</taxon>
        <taxon>Ascomycota</taxon>
        <taxon>Pezizomycotina</taxon>
        <taxon>Sordariomycetes</taxon>
        <taxon>Sordariomycetidae</taxon>
        <taxon>Magnaporthales</taxon>
        <taxon>Pyriculariaceae</taxon>
        <taxon>Pyricularia</taxon>
    </lineage>
</organism>
<feature type="transmembrane region" description="Helical" evidence="2">
    <location>
        <begin position="179"/>
        <end position="197"/>
    </location>
</feature>
<dbReference type="Pfam" id="PF12706">
    <property type="entry name" value="Lactamase_B_2"/>
    <property type="match status" value="1"/>
</dbReference>
<evidence type="ECO:0000256" key="1">
    <source>
        <dbReference type="SAM" id="MobiDB-lite"/>
    </source>
</evidence>
<evidence type="ECO:0000259" key="3">
    <source>
        <dbReference type="Pfam" id="PF12706"/>
    </source>
</evidence>
<dbReference type="EMBL" id="JH794015">
    <property type="protein sequence ID" value="ELQ40912.1"/>
    <property type="molecule type" value="Genomic_DNA"/>
</dbReference>
<dbReference type="Gene3D" id="3.60.15.10">
    <property type="entry name" value="Ribonuclease Z/Hydroxyacylglutathione hydrolase-like"/>
    <property type="match status" value="1"/>
</dbReference>
<dbReference type="PANTHER" id="PTHR15032:SF4">
    <property type="entry name" value="N-ACYL-PHOSPHATIDYLETHANOLAMINE-HYDROLYZING PHOSPHOLIPASE D"/>
    <property type="match status" value="1"/>
</dbReference>
<dbReference type="Pfam" id="PF10067">
    <property type="entry name" value="DUF2306"/>
    <property type="match status" value="1"/>
</dbReference>
<feature type="transmembrane region" description="Helical" evidence="2">
    <location>
        <begin position="209"/>
        <end position="229"/>
    </location>
</feature>
<dbReference type="PANTHER" id="PTHR15032">
    <property type="entry name" value="N-ACYL-PHOSPHATIDYLETHANOLAMINE-HYDROLYZING PHOSPHOLIPASE D"/>
    <property type="match status" value="1"/>
</dbReference>
<dbReference type="GO" id="GO:0070292">
    <property type="term" value="P:N-acylphosphatidylethanolamine metabolic process"/>
    <property type="evidence" value="ECO:0007669"/>
    <property type="project" value="TreeGrafter"/>
</dbReference>
<name>A0AA97PNB1_PYRO3</name>